<evidence type="ECO:0000256" key="4">
    <source>
        <dbReference type="ARBA" id="ARBA00022679"/>
    </source>
</evidence>
<reference evidence="11 12" key="1">
    <citation type="submission" date="2018-04" db="EMBL/GenBank/DDBJ databases">
        <authorList>
            <person name="Zhang X."/>
            <person name="Yuan J."/>
            <person name="Li F."/>
            <person name="Xiang J."/>
        </authorList>
    </citation>
    <scope>NUCLEOTIDE SEQUENCE [LARGE SCALE GENOMIC DNA]</scope>
    <source>
        <tissue evidence="11">Muscle</tissue>
    </source>
</reference>
<dbReference type="Gene3D" id="3.30.40.10">
    <property type="entry name" value="Zinc/RING finger domain, C3HC4 (zinc finger)"/>
    <property type="match status" value="1"/>
</dbReference>
<evidence type="ECO:0000256" key="6">
    <source>
        <dbReference type="ARBA" id="ARBA00022771"/>
    </source>
</evidence>
<evidence type="ECO:0000256" key="5">
    <source>
        <dbReference type="ARBA" id="ARBA00022723"/>
    </source>
</evidence>
<dbReference type="InterPro" id="IPR039399">
    <property type="entry name" value="Deltex_C_sf"/>
</dbReference>
<evidence type="ECO:0000313" key="12">
    <source>
        <dbReference type="Proteomes" id="UP000283509"/>
    </source>
</evidence>
<dbReference type="CDD" id="cd09633">
    <property type="entry name" value="Deltex_C"/>
    <property type="match status" value="1"/>
</dbReference>
<sequence>MLKLLNDFWWFVKGSVQKKGTQNTMRTLRSKAYCVPGRAGPSFRVPGESQQEWLLETYTRAHSTPPDEPCPICMCSLQCPSDCSSQELTEDEGVVKMTKCGHSLHKLCARMMAESKQYFIPCPMCKTVHGVRRGNQPDGIMEVRTVNDNLPGFDCGTIVITYRFGGGIQGQGHPNPGHPYRAHAFPRRAFLPDNERGNKILQLLEVAWQRRLIFTIGTSVTSGLENVITWNEIHHKTEWEDFHGHGYPDPAYLDNVTMELELQGVTEADLESNVNQSQE</sequence>
<keyword evidence="6 8" id="KW-0863">Zinc-finger</keyword>
<evidence type="ECO:0000256" key="7">
    <source>
        <dbReference type="ARBA" id="ARBA00022833"/>
    </source>
</evidence>
<dbReference type="PANTHER" id="PTHR12622">
    <property type="entry name" value="DELTEX-RELATED"/>
    <property type="match status" value="1"/>
</dbReference>
<comment type="subcellular location">
    <subcellularLocation>
        <location evidence="9">Cytoplasm</location>
    </subcellularLocation>
</comment>
<feature type="domain" description="RING-type" evidence="10">
    <location>
        <begin position="70"/>
        <end position="126"/>
    </location>
</feature>
<dbReference type="AlphaFoldDB" id="A0A3R7QJG7"/>
<dbReference type="EC" id="2.3.2.27" evidence="9"/>
<dbReference type="SUPFAM" id="SSF57850">
    <property type="entry name" value="RING/U-box"/>
    <property type="match status" value="1"/>
</dbReference>
<name>A0A3R7QJG7_PENVA</name>
<dbReference type="InterPro" id="IPR039396">
    <property type="entry name" value="Deltex_C"/>
</dbReference>
<protein>
    <recommendedName>
        <fullName evidence="9">E3 ubiquitin-protein ligase</fullName>
        <ecNumber evidence="9">2.3.2.27</ecNumber>
    </recommendedName>
</protein>
<keyword evidence="4 9" id="KW-0808">Transferase</keyword>
<gene>
    <name evidence="11" type="ORF">C7M84_000461</name>
</gene>
<evidence type="ECO:0000256" key="3">
    <source>
        <dbReference type="ARBA" id="ARBA00009413"/>
    </source>
</evidence>
<dbReference type="GO" id="GO:0007219">
    <property type="term" value="P:Notch signaling pathway"/>
    <property type="evidence" value="ECO:0007669"/>
    <property type="project" value="InterPro"/>
</dbReference>
<dbReference type="GO" id="GO:0005737">
    <property type="term" value="C:cytoplasm"/>
    <property type="evidence" value="ECO:0007669"/>
    <property type="project" value="UniProtKB-SubCell"/>
</dbReference>
<dbReference type="GO" id="GO:0061630">
    <property type="term" value="F:ubiquitin protein ligase activity"/>
    <property type="evidence" value="ECO:0007669"/>
    <property type="project" value="UniProtKB-UniRule"/>
</dbReference>
<accession>A0A3R7QJG7</accession>
<dbReference type="PROSITE" id="PS50089">
    <property type="entry name" value="ZF_RING_2"/>
    <property type="match status" value="1"/>
</dbReference>
<dbReference type="InterPro" id="IPR013083">
    <property type="entry name" value="Znf_RING/FYVE/PHD"/>
</dbReference>
<keyword evidence="5 9" id="KW-0479">Metal-binding</keyword>
<dbReference type="Pfam" id="PF18102">
    <property type="entry name" value="DTC"/>
    <property type="match status" value="1"/>
</dbReference>
<proteinExistence type="inferred from homology"/>
<comment type="similarity">
    <text evidence="3 9">Belongs to the Deltex family.</text>
</comment>
<evidence type="ECO:0000256" key="8">
    <source>
        <dbReference type="PROSITE-ProRule" id="PRU00175"/>
    </source>
</evidence>
<dbReference type="Proteomes" id="UP000283509">
    <property type="component" value="Unassembled WGS sequence"/>
</dbReference>
<evidence type="ECO:0000259" key="10">
    <source>
        <dbReference type="PROSITE" id="PS50089"/>
    </source>
</evidence>
<dbReference type="OrthoDB" id="2449614at2759"/>
<dbReference type="InterPro" id="IPR001841">
    <property type="entry name" value="Znf_RING"/>
</dbReference>
<dbReference type="UniPathway" id="UPA00143"/>
<comment type="caution">
    <text evidence="11">The sequence shown here is derived from an EMBL/GenBank/DDBJ whole genome shotgun (WGS) entry which is preliminary data.</text>
</comment>
<dbReference type="EMBL" id="QCYY01001068">
    <property type="protein sequence ID" value="ROT80794.1"/>
    <property type="molecule type" value="Genomic_DNA"/>
</dbReference>
<evidence type="ECO:0000256" key="2">
    <source>
        <dbReference type="ARBA" id="ARBA00004906"/>
    </source>
</evidence>
<keyword evidence="12" id="KW-1185">Reference proteome</keyword>
<dbReference type="SMART" id="SM00184">
    <property type="entry name" value="RING"/>
    <property type="match status" value="1"/>
</dbReference>
<evidence type="ECO:0000256" key="9">
    <source>
        <dbReference type="RuleBase" id="RU367105"/>
    </source>
</evidence>
<dbReference type="STRING" id="6689.A0A3R7QJG7"/>
<evidence type="ECO:0000256" key="1">
    <source>
        <dbReference type="ARBA" id="ARBA00000900"/>
    </source>
</evidence>
<dbReference type="InterPro" id="IPR039398">
    <property type="entry name" value="Deltex_fam"/>
</dbReference>
<keyword evidence="9" id="KW-0963">Cytoplasm</keyword>
<dbReference type="Gene3D" id="3.30.390.130">
    <property type="match status" value="1"/>
</dbReference>
<evidence type="ECO:0000313" key="11">
    <source>
        <dbReference type="EMBL" id="ROT80794.1"/>
    </source>
</evidence>
<keyword evidence="7 9" id="KW-0862">Zinc</keyword>
<dbReference type="GO" id="GO:0008270">
    <property type="term" value="F:zinc ion binding"/>
    <property type="evidence" value="ECO:0007669"/>
    <property type="project" value="UniProtKB-KW"/>
</dbReference>
<dbReference type="GO" id="GO:0016567">
    <property type="term" value="P:protein ubiquitination"/>
    <property type="evidence" value="ECO:0007669"/>
    <property type="project" value="UniProtKB-UniRule"/>
</dbReference>
<comment type="catalytic activity">
    <reaction evidence="1 9">
        <text>S-ubiquitinyl-[E2 ubiquitin-conjugating enzyme]-L-cysteine + [acceptor protein]-L-lysine = [E2 ubiquitin-conjugating enzyme]-L-cysteine + N(6)-ubiquitinyl-[acceptor protein]-L-lysine.</text>
        <dbReference type="EC" id="2.3.2.27"/>
    </reaction>
</comment>
<reference evidence="11 12" key="2">
    <citation type="submission" date="2019-01" db="EMBL/GenBank/DDBJ databases">
        <title>The decoding of complex shrimp genome reveals the adaptation for benthos swimmer, frequently molting mechanism and breeding impact on genome.</title>
        <authorList>
            <person name="Sun Y."/>
            <person name="Gao Y."/>
            <person name="Yu Y."/>
        </authorList>
    </citation>
    <scope>NUCLEOTIDE SEQUENCE [LARGE SCALE GENOMIC DNA]</scope>
    <source>
        <tissue evidence="11">Muscle</tissue>
    </source>
</reference>
<organism evidence="11 12">
    <name type="scientific">Penaeus vannamei</name>
    <name type="common">Whiteleg shrimp</name>
    <name type="synonym">Litopenaeus vannamei</name>
    <dbReference type="NCBI Taxonomy" id="6689"/>
    <lineage>
        <taxon>Eukaryota</taxon>
        <taxon>Metazoa</taxon>
        <taxon>Ecdysozoa</taxon>
        <taxon>Arthropoda</taxon>
        <taxon>Crustacea</taxon>
        <taxon>Multicrustacea</taxon>
        <taxon>Malacostraca</taxon>
        <taxon>Eumalacostraca</taxon>
        <taxon>Eucarida</taxon>
        <taxon>Decapoda</taxon>
        <taxon>Dendrobranchiata</taxon>
        <taxon>Penaeoidea</taxon>
        <taxon>Penaeidae</taxon>
        <taxon>Penaeus</taxon>
    </lineage>
</organism>
<comment type="pathway">
    <text evidence="2 9">Protein modification; protein ubiquitination.</text>
</comment>